<evidence type="ECO:0000313" key="1">
    <source>
        <dbReference type="EMBL" id="ASX26001.1"/>
    </source>
</evidence>
<protein>
    <submittedName>
        <fullName evidence="1">Transcriptional regulator</fullName>
    </submittedName>
</protein>
<dbReference type="InterPro" id="IPR001387">
    <property type="entry name" value="Cro/C1-type_HTH"/>
</dbReference>
<organism evidence="1 2">
    <name type="scientific">Candidatus Hamiltonella defensa</name>
    <name type="common">Bemisia tabaci</name>
    <dbReference type="NCBI Taxonomy" id="672795"/>
    <lineage>
        <taxon>Bacteria</taxon>
        <taxon>Pseudomonadati</taxon>
        <taxon>Pseudomonadota</taxon>
        <taxon>Gammaproteobacteria</taxon>
        <taxon>Enterobacterales</taxon>
        <taxon>Enterobacteriaceae</taxon>
        <taxon>aphid secondary symbionts</taxon>
        <taxon>Candidatus Williamhamiltonella</taxon>
    </lineage>
</organism>
<dbReference type="AlphaFoldDB" id="A0A249DX31"/>
<dbReference type="OrthoDB" id="5682908at2"/>
<reference evidence="1 2" key="2">
    <citation type="submission" date="2017-09" db="EMBL/GenBank/DDBJ databases">
        <title>The genome of whitefly Bemisia tabaci, a global crop pest, provides novel insights into virus transmission, host adaptation and insecticide resistance.</title>
        <authorList>
            <person name="Kaur N."/>
            <person name="Kliot A."/>
            <person name="Pinheiro P.V."/>
            <person name="Luan J."/>
            <person name="Zheng Y."/>
            <person name="Liu W."/>
            <person name="Sun H."/>
            <person name="Yang X."/>
            <person name="Xu Y."/>
            <person name="Luo Y."/>
            <person name="Kruse A."/>
            <person name="Fisher T.W."/>
            <person name="Nelson D.R."/>
            <person name="Elimelech M."/>
            <person name="MacCoss M."/>
            <person name="Johnson R."/>
            <person name="Cohen E."/>
            <person name="Hunter W.B."/>
            <person name="Brown J.K."/>
            <person name="Jander G."/>
            <person name="Cilia M."/>
            <person name="Douglas A.E."/>
            <person name="Ghanim M."/>
            <person name="Simmons A.M."/>
            <person name="Wintermantel W.M."/>
            <person name="Ling K.-S."/>
            <person name="Fei Z."/>
        </authorList>
    </citation>
    <scope>NUCLEOTIDE SEQUENCE [LARGE SCALE GENOMIC DNA]</scope>
    <source>
        <strain evidence="1 2">MEAM1</strain>
    </source>
</reference>
<dbReference type="SUPFAM" id="SSF47413">
    <property type="entry name" value="lambda repressor-like DNA-binding domains"/>
    <property type="match status" value="1"/>
</dbReference>
<sequence>MMNKAIKKAIKIAGSQKKLADLCGVKQPTVWRWLHGGGITFRYLKSIVESSGGEIKPHELNKDFENLTKFLKQN</sequence>
<dbReference type="InterPro" id="IPR010982">
    <property type="entry name" value="Lambda_DNA-bd_dom_sf"/>
</dbReference>
<dbReference type="RefSeq" id="WP_029589125.1">
    <property type="nucleotide sequence ID" value="NZ_CP016303.1"/>
</dbReference>
<dbReference type="Gene3D" id="1.10.260.40">
    <property type="entry name" value="lambda repressor-like DNA-binding domains"/>
    <property type="match status" value="1"/>
</dbReference>
<dbReference type="InterPro" id="IPR031856">
    <property type="entry name" value="YdaS_toxin-like"/>
</dbReference>
<dbReference type="Proteomes" id="UP000216438">
    <property type="component" value="Chromosome"/>
</dbReference>
<dbReference type="Pfam" id="PF15943">
    <property type="entry name" value="YdaS_toxin"/>
    <property type="match status" value="1"/>
</dbReference>
<reference evidence="2" key="1">
    <citation type="submission" date="2016-06" db="EMBL/GenBank/DDBJ databases">
        <authorList>
            <person name="Chen W."/>
            <person name="Hasegawa D.K."/>
        </authorList>
    </citation>
    <scope>NUCLEOTIDE SEQUENCE [LARGE SCALE GENOMIC DNA]</scope>
    <source>
        <strain evidence="2">MEAM1</strain>
    </source>
</reference>
<evidence type="ECO:0000313" key="2">
    <source>
        <dbReference type="Proteomes" id="UP000216438"/>
    </source>
</evidence>
<dbReference type="EMBL" id="CP016303">
    <property type="protein sequence ID" value="ASX26001.1"/>
    <property type="molecule type" value="Genomic_DNA"/>
</dbReference>
<name>A0A249DX31_9ENTR</name>
<dbReference type="CDD" id="cd00093">
    <property type="entry name" value="HTH_XRE"/>
    <property type="match status" value="1"/>
</dbReference>
<gene>
    <name evidence="1" type="ORF">BA171_02390</name>
</gene>
<dbReference type="GO" id="GO:0003677">
    <property type="term" value="F:DNA binding"/>
    <property type="evidence" value="ECO:0007669"/>
    <property type="project" value="InterPro"/>
</dbReference>
<proteinExistence type="predicted"/>
<accession>A0A249DX31</accession>